<dbReference type="SUPFAM" id="SSF56672">
    <property type="entry name" value="DNA/RNA polymerases"/>
    <property type="match status" value="1"/>
</dbReference>
<evidence type="ECO:0000313" key="3">
    <source>
        <dbReference type="EMBL" id="CAH1423712.1"/>
    </source>
</evidence>
<accession>A0AAU9MAX2</accession>
<keyword evidence="4" id="KW-1185">Reference proteome</keyword>
<dbReference type="AlphaFoldDB" id="A0AAU9MAX2"/>
<sequence>MQLNKGLKKGEMTYLAMLKEETIPPNEEIPKKVKEVLEEFKDVMSPELPKKLPPRRELDHEIKLELEAKPPANEWTEKCQMTFDDLKKVVMKEPILKLPDYAKPFHVQTDASDFEIGGVLLQDDHPVAYESWKLNDIGRR</sequence>
<feature type="domain" description="Reverse transcriptase/retrotransposon-derived protein RNase H-like" evidence="2">
    <location>
        <begin position="75"/>
        <end position="137"/>
    </location>
</feature>
<dbReference type="InterPro" id="IPR050951">
    <property type="entry name" value="Retrovirus_Pol_polyprotein"/>
</dbReference>
<comment type="caution">
    <text evidence="3">The sequence shown here is derived from an EMBL/GenBank/DDBJ whole genome shotgun (WGS) entry which is preliminary data.</text>
</comment>
<dbReference type="InterPro" id="IPR043502">
    <property type="entry name" value="DNA/RNA_pol_sf"/>
</dbReference>
<dbReference type="Proteomes" id="UP001157418">
    <property type="component" value="Unassembled WGS sequence"/>
</dbReference>
<proteinExistence type="predicted"/>
<dbReference type="InterPro" id="IPR043128">
    <property type="entry name" value="Rev_trsase/Diguanyl_cyclase"/>
</dbReference>
<evidence type="ECO:0000259" key="2">
    <source>
        <dbReference type="Pfam" id="PF17919"/>
    </source>
</evidence>
<dbReference type="EMBL" id="CAKMRJ010001112">
    <property type="protein sequence ID" value="CAH1423712.1"/>
    <property type="molecule type" value="Genomic_DNA"/>
</dbReference>
<reference evidence="3 4" key="1">
    <citation type="submission" date="2022-01" db="EMBL/GenBank/DDBJ databases">
        <authorList>
            <person name="Xiong W."/>
            <person name="Schranz E."/>
        </authorList>
    </citation>
    <scope>NUCLEOTIDE SEQUENCE [LARGE SCALE GENOMIC DNA]</scope>
</reference>
<dbReference type="Gene3D" id="3.30.70.270">
    <property type="match status" value="1"/>
</dbReference>
<evidence type="ECO:0000256" key="1">
    <source>
        <dbReference type="ARBA" id="ARBA00023268"/>
    </source>
</evidence>
<keyword evidence="1" id="KW-0511">Multifunctional enzyme</keyword>
<dbReference type="InterPro" id="IPR041577">
    <property type="entry name" value="RT_RNaseH_2"/>
</dbReference>
<name>A0AAU9MAX2_9ASTR</name>
<dbReference type="PANTHER" id="PTHR37984">
    <property type="entry name" value="PROTEIN CBG26694"/>
    <property type="match status" value="1"/>
</dbReference>
<dbReference type="PANTHER" id="PTHR37984:SF5">
    <property type="entry name" value="PROTEIN NYNRIN-LIKE"/>
    <property type="match status" value="1"/>
</dbReference>
<gene>
    <name evidence="3" type="ORF">LVIROSA_LOCUS10980</name>
</gene>
<evidence type="ECO:0000313" key="4">
    <source>
        <dbReference type="Proteomes" id="UP001157418"/>
    </source>
</evidence>
<protein>
    <recommendedName>
        <fullName evidence="2">Reverse transcriptase/retrotransposon-derived protein RNase H-like domain-containing protein</fullName>
    </recommendedName>
</protein>
<dbReference type="Pfam" id="PF17919">
    <property type="entry name" value="RT_RNaseH_2"/>
    <property type="match status" value="1"/>
</dbReference>
<dbReference type="GO" id="GO:0003824">
    <property type="term" value="F:catalytic activity"/>
    <property type="evidence" value="ECO:0007669"/>
    <property type="project" value="UniProtKB-KW"/>
</dbReference>
<organism evidence="3 4">
    <name type="scientific">Lactuca virosa</name>
    <dbReference type="NCBI Taxonomy" id="75947"/>
    <lineage>
        <taxon>Eukaryota</taxon>
        <taxon>Viridiplantae</taxon>
        <taxon>Streptophyta</taxon>
        <taxon>Embryophyta</taxon>
        <taxon>Tracheophyta</taxon>
        <taxon>Spermatophyta</taxon>
        <taxon>Magnoliopsida</taxon>
        <taxon>eudicotyledons</taxon>
        <taxon>Gunneridae</taxon>
        <taxon>Pentapetalae</taxon>
        <taxon>asterids</taxon>
        <taxon>campanulids</taxon>
        <taxon>Asterales</taxon>
        <taxon>Asteraceae</taxon>
        <taxon>Cichorioideae</taxon>
        <taxon>Cichorieae</taxon>
        <taxon>Lactucinae</taxon>
        <taxon>Lactuca</taxon>
    </lineage>
</organism>